<comment type="caution">
    <text evidence="5">The sequence shown here is derived from an EMBL/GenBank/DDBJ whole genome shotgun (WGS) entry which is preliminary data.</text>
</comment>
<dbReference type="PROSITE" id="PS01124">
    <property type="entry name" value="HTH_ARAC_FAMILY_2"/>
    <property type="match status" value="1"/>
</dbReference>
<evidence type="ECO:0000256" key="2">
    <source>
        <dbReference type="ARBA" id="ARBA00023125"/>
    </source>
</evidence>
<dbReference type="InterPro" id="IPR037923">
    <property type="entry name" value="HTH-like"/>
</dbReference>
<dbReference type="SUPFAM" id="SSF51215">
    <property type="entry name" value="Regulatory protein AraC"/>
    <property type="match status" value="1"/>
</dbReference>
<keyword evidence="1" id="KW-0805">Transcription regulation</keyword>
<feature type="domain" description="HTH araC/xylS-type" evidence="4">
    <location>
        <begin position="162"/>
        <end position="259"/>
    </location>
</feature>
<dbReference type="Pfam" id="PF02311">
    <property type="entry name" value="AraC_binding"/>
    <property type="match status" value="1"/>
</dbReference>
<dbReference type="InterPro" id="IPR009057">
    <property type="entry name" value="Homeodomain-like_sf"/>
</dbReference>
<dbReference type="EMBL" id="JAUOZS010000001">
    <property type="protein sequence ID" value="MDT8899994.1"/>
    <property type="molecule type" value="Genomic_DNA"/>
</dbReference>
<keyword evidence="6" id="KW-1185">Reference proteome</keyword>
<keyword evidence="2" id="KW-0238">DNA-binding</keyword>
<protein>
    <submittedName>
        <fullName evidence="5">AraC family transcriptional regulator</fullName>
    </submittedName>
</protein>
<name>A0ABU3NT49_9FIRM</name>
<evidence type="ECO:0000256" key="3">
    <source>
        <dbReference type="ARBA" id="ARBA00023163"/>
    </source>
</evidence>
<dbReference type="RefSeq" id="WP_413778556.1">
    <property type="nucleotide sequence ID" value="NZ_JAUOZS010000001.1"/>
</dbReference>
<dbReference type="Proteomes" id="UP001254848">
    <property type="component" value="Unassembled WGS sequence"/>
</dbReference>
<gene>
    <name evidence="5" type="ORF">Q4T40_01935</name>
</gene>
<evidence type="ECO:0000313" key="5">
    <source>
        <dbReference type="EMBL" id="MDT8899994.1"/>
    </source>
</evidence>
<proteinExistence type="predicted"/>
<dbReference type="InterPro" id="IPR050204">
    <property type="entry name" value="AraC_XylS_family_regulators"/>
</dbReference>
<evidence type="ECO:0000256" key="1">
    <source>
        <dbReference type="ARBA" id="ARBA00023015"/>
    </source>
</evidence>
<dbReference type="PANTHER" id="PTHR46796:SF2">
    <property type="entry name" value="TRANSCRIPTIONAL REGULATORY PROTEIN"/>
    <property type="match status" value="1"/>
</dbReference>
<accession>A0ABU3NT49</accession>
<dbReference type="Gene3D" id="1.10.10.60">
    <property type="entry name" value="Homeodomain-like"/>
    <property type="match status" value="1"/>
</dbReference>
<reference evidence="5 6" key="1">
    <citation type="submission" date="2023-07" db="EMBL/GenBank/DDBJ databases">
        <title>The novel representative of Negativicutes class, Anaeroselena agilis gen. nov. sp. nov.</title>
        <authorList>
            <person name="Prokofeva M.I."/>
            <person name="Elcheninov A.G."/>
            <person name="Klyukina A."/>
            <person name="Kublanov I.V."/>
            <person name="Frolov E.N."/>
            <person name="Podosokorskaya O.A."/>
        </authorList>
    </citation>
    <scope>NUCLEOTIDE SEQUENCE [LARGE SCALE GENOMIC DNA]</scope>
    <source>
        <strain evidence="5 6">4137-cl</strain>
    </source>
</reference>
<evidence type="ECO:0000313" key="6">
    <source>
        <dbReference type="Proteomes" id="UP001254848"/>
    </source>
</evidence>
<dbReference type="InterPro" id="IPR003313">
    <property type="entry name" value="AraC-bd"/>
</dbReference>
<dbReference type="Pfam" id="PF12833">
    <property type="entry name" value="HTH_18"/>
    <property type="match status" value="1"/>
</dbReference>
<dbReference type="SMART" id="SM00342">
    <property type="entry name" value="HTH_ARAC"/>
    <property type="match status" value="1"/>
</dbReference>
<dbReference type="PANTHER" id="PTHR46796">
    <property type="entry name" value="HTH-TYPE TRANSCRIPTIONAL ACTIVATOR RHAS-RELATED"/>
    <property type="match status" value="1"/>
</dbReference>
<keyword evidence="3" id="KW-0804">Transcription</keyword>
<sequence>MIVTERFIYNKWADITVLSASFTDFAYKKHCHEEYAFGVTVAGVQQFYIDGSLELSYPHGVMLFNPEQVHDGMAQDKTGLKYLMLYIEPQVFLELLEQKDIVRFSAPVVYNSTLERSIINLANAVINAADEAYCDELLVAFSHNFGGANLNTAHKKEDAAIKKAKEMMYYNLDDVLRLDDICRELKISKFKFIRFFKANTGLSPYQYFLNCKVSHAKRLIEENRDVYKAVADCGFVDLTHLNRHFKSVFGATAYEYLIERGLD</sequence>
<dbReference type="InterPro" id="IPR018060">
    <property type="entry name" value="HTH_AraC"/>
</dbReference>
<organism evidence="5 6">
    <name type="scientific">Anaeroselena agilis</name>
    <dbReference type="NCBI Taxonomy" id="3063788"/>
    <lineage>
        <taxon>Bacteria</taxon>
        <taxon>Bacillati</taxon>
        <taxon>Bacillota</taxon>
        <taxon>Negativicutes</taxon>
        <taxon>Acetonemataceae</taxon>
        <taxon>Anaeroselena</taxon>
    </lineage>
</organism>
<dbReference type="SUPFAM" id="SSF46689">
    <property type="entry name" value="Homeodomain-like"/>
    <property type="match status" value="1"/>
</dbReference>
<evidence type="ECO:0000259" key="4">
    <source>
        <dbReference type="PROSITE" id="PS01124"/>
    </source>
</evidence>